<organism evidence="1 2">
    <name type="scientific">Portunus trituberculatus</name>
    <name type="common">Swimming crab</name>
    <name type="synonym">Neptunus trituberculatus</name>
    <dbReference type="NCBI Taxonomy" id="210409"/>
    <lineage>
        <taxon>Eukaryota</taxon>
        <taxon>Metazoa</taxon>
        <taxon>Ecdysozoa</taxon>
        <taxon>Arthropoda</taxon>
        <taxon>Crustacea</taxon>
        <taxon>Multicrustacea</taxon>
        <taxon>Malacostraca</taxon>
        <taxon>Eumalacostraca</taxon>
        <taxon>Eucarida</taxon>
        <taxon>Decapoda</taxon>
        <taxon>Pleocyemata</taxon>
        <taxon>Brachyura</taxon>
        <taxon>Eubrachyura</taxon>
        <taxon>Portunoidea</taxon>
        <taxon>Portunidae</taxon>
        <taxon>Portuninae</taxon>
        <taxon>Portunus</taxon>
    </lineage>
</organism>
<dbReference type="EMBL" id="VSRR010022637">
    <property type="protein sequence ID" value="MPC64837.1"/>
    <property type="molecule type" value="Genomic_DNA"/>
</dbReference>
<sequence length="138" mass="15614">MQREARRVSLTTRVDYSTACDVVWILYHKEEGIVQWRLWMPMVKRSDGKPWLTNISRAASILGCVEGWPRQRRKANVPYPNLHVHSHVPANQQGPLPSPGDAAARPHDLTRVGRVTLCALGQPRSACWPIPLPLCISY</sequence>
<evidence type="ECO:0000313" key="2">
    <source>
        <dbReference type="Proteomes" id="UP000324222"/>
    </source>
</evidence>
<evidence type="ECO:0000313" key="1">
    <source>
        <dbReference type="EMBL" id="MPC64837.1"/>
    </source>
</evidence>
<keyword evidence="2" id="KW-1185">Reference proteome</keyword>
<gene>
    <name evidence="1" type="ORF">E2C01_058957</name>
</gene>
<reference evidence="1 2" key="1">
    <citation type="submission" date="2019-05" db="EMBL/GenBank/DDBJ databases">
        <title>Another draft genome of Portunus trituberculatus and its Hox gene families provides insights of decapod evolution.</title>
        <authorList>
            <person name="Jeong J.-H."/>
            <person name="Song I."/>
            <person name="Kim S."/>
            <person name="Choi T."/>
            <person name="Kim D."/>
            <person name="Ryu S."/>
            <person name="Kim W."/>
        </authorList>
    </citation>
    <scope>NUCLEOTIDE SEQUENCE [LARGE SCALE GENOMIC DNA]</scope>
    <source>
        <tissue evidence="1">Muscle</tissue>
    </source>
</reference>
<dbReference type="Proteomes" id="UP000324222">
    <property type="component" value="Unassembled WGS sequence"/>
</dbReference>
<name>A0A5B7H648_PORTR</name>
<proteinExistence type="predicted"/>
<comment type="caution">
    <text evidence="1">The sequence shown here is derived from an EMBL/GenBank/DDBJ whole genome shotgun (WGS) entry which is preliminary data.</text>
</comment>
<dbReference type="AlphaFoldDB" id="A0A5B7H648"/>
<accession>A0A5B7H648</accession>
<protein>
    <submittedName>
        <fullName evidence="1">Uncharacterized protein</fullName>
    </submittedName>
</protein>